<dbReference type="InterPro" id="IPR001867">
    <property type="entry name" value="OmpR/PhoB-type_DNA-bd"/>
</dbReference>
<feature type="region of interest" description="Disordered" evidence="6">
    <location>
        <begin position="253"/>
        <end position="276"/>
    </location>
</feature>
<dbReference type="InterPro" id="IPR051677">
    <property type="entry name" value="AfsR-DnrI-RedD_regulator"/>
</dbReference>
<dbReference type="SUPFAM" id="SSF46894">
    <property type="entry name" value="C-terminal effector domain of the bipartite response regulators"/>
    <property type="match status" value="1"/>
</dbReference>
<evidence type="ECO:0000256" key="6">
    <source>
        <dbReference type="SAM" id="MobiDB-lite"/>
    </source>
</evidence>
<evidence type="ECO:0000259" key="7">
    <source>
        <dbReference type="PROSITE" id="PS51755"/>
    </source>
</evidence>
<protein>
    <recommendedName>
        <fullName evidence="7">OmpR/PhoB-type domain-containing protein</fullName>
    </recommendedName>
</protein>
<feature type="DNA-binding region" description="OmpR/PhoB-type" evidence="5">
    <location>
        <begin position="1"/>
        <end position="100"/>
    </location>
</feature>
<dbReference type="SUPFAM" id="SSF52540">
    <property type="entry name" value="P-loop containing nucleoside triphosphate hydrolases"/>
    <property type="match status" value="1"/>
</dbReference>
<dbReference type="GO" id="GO:0006355">
    <property type="term" value="P:regulation of DNA-templated transcription"/>
    <property type="evidence" value="ECO:0007669"/>
    <property type="project" value="InterPro"/>
</dbReference>
<dbReference type="OrthoDB" id="134712at2"/>
<evidence type="ECO:0000256" key="4">
    <source>
        <dbReference type="ARBA" id="ARBA00023163"/>
    </source>
</evidence>
<dbReference type="PANTHER" id="PTHR35807:SF1">
    <property type="entry name" value="TRANSCRIPTIONAL REGULATOR REDD"/>
    <property type="match status" value="1"/>
</dbReference>
<evidence type="ECO:0000313" key="8">
    <source>
        <dbReference type="EMBL" id="RNM11107.1"/>
    </source>
</evidence>
<keyword evidence="3 5" id="KW-0238">DNA-binding</keyword>
<dbReference type="Gene3D" id="1.10.10.10">
    <property type="entry name" value="Winged helix-like DNA-binding domain superfamily/Winged helix DNA-binding domain"/>
    <property type="match status" value="1"/>
</dbReference>
<dbReference type="GO" id="GO:0003677">
    <property type="term" value="F:DNA binding"/>
    <property type="evidence" value="ECO:0007669"/>
    <property type="project" value="UniProtKB-UniRule"/>
</dbReference>
<dbReference type="Proteomes" id="UP000279994">
    <property type="component" value="Unassembled WGS sequence"/>
</dbReference>
<dbReference type="SUPFAM" id="SSF48452">
    <property type="entry name" value="TPR-like"/>
    <property type="match status" value="1"/>
</dbReference>
<accession>A0A3N0GF71</accession>
<feature type="domain" description="OmpR/PhoB-type" evidence="7">
    <location>
        <begin position="1"/>
        <end position="100"/>
    </location>
</feature>
<keyword evidence="2" id="KW-0805">Transcription regulation</keyword>
<dbReference type="Pfam" id="PF03704">
    <property type="entry name" value="BTAD"/>
    <property type="match status" value="1"/>
</dbReference>
<dbReference type="InterPro" id="IPR016032">
    <property type="entry name" value="Sig_transdc_resp-reg_C-effctor"/>
</dbReference>
<dbReference type="InterPro" id="IPR036388">
    <property type="entry name" value="WH-like_DNA-bd_sf"/>
</dbReference>
<name>A0A3N0GF71_9ACTN</name>
<evidence type="ECO:0000256" key="1">
    <source>
        <dbReference type="ARBA" id="ARBA00005820"/>
    </source>
</evidence>
<feature type="compositionally biased region" description="Basic and acidic residues" evidence="6">
    <location>
        <begin position="267"/>
        <end position="276"/>
    </location>
</feature>
<comment type="caution">
    <text evidence="8">The sequence shown here is derived from an EMBL/GenBank/DDBJ whole genome shotgun (WGS) entry which is preliminary data.</text>
</comment>
<keyword evidence="4" id="KW-0804">Transcription</keyword>
<evidence type="ECO:0000256" key="2">
    <source>
        <dbReference type="ARBA" id="ARBA00023015"/>
    </source>
</evidence>
<dbReference type="Pfam" id="PF13191">
    <property type="entry name" value="AAA_16"/>
    <property type="match status" value="1"/>
</dbReference>
<dbReference type="SMART" id="SM00862">
    <property type="entry name" value="Trans_reg_C"/>
    <property type="match status" value="1"/>
</dbReference>
<dbReference type="InterPro" id="IPR005158">
    <property type="entry name" value="BTAD"/>
</dbReference>
<dbReference type="EMBL" id="RJSF01000049">
    <property type="protein sequence ID" value="RNM11107.1"/>
    <property type="molecule type" value="Genomic_DNA"/>
</dbReference>
<dbReference type="InterPro" id="IPR041664">
    <property type="entry name" value="AAA_16"/>
</dbReference>
<proteinExistence type="inferred from homology"/>
<dbReference type="RefSeq" id="WP_123225345.1">
    <property type="nucleotide sequence ID" value="NZ_RJSF01000049.1"/>
</dbReference>
<evidence type="ECO:0000256" key="5">
    <source>
        <dbReference type="PROSITE-ProRule" id="PRU01091"/>
    </source>
</evidence>
<dbReference type="Gene3D" id="1.25.40.10">
    <property type="entry name" value="Tetratricopeptide repeat domain"/>
    <property type="match status" value="2"/>
</dbReference>
<dbReference type="InterPro" id="IPR011990">
    <property type="entry name" value="TPR-like_helical_dom_sf"/>
</dbReference>
<dbReference type="Pfam" id="PF00486">
    <property type="entry name" value="Trans_reg_C"/>
    <property type="match status" value="1"/>
</dbReference>
<comment type="similarity">
    <text evidence="1">Belongs to the AfsR/DnrI/RedD regulatory family.</text>
</comment>
<dbReference type="InterPro" id="IPR027417">
    <property type="entry name" value="P-loop_NTPase"/>
</dbReference>
<dbReference type="PROSITE" id="PS51755">
    <property type="entry name" value="OMPR_PHOB"/>
    <property type="match status" value="1"/>
</dbReference>
<dbReference type="PANTHER" id="PTHR35807">
    <property type="entry name" value="TRANSCRIPTIONAL REGULATOR REDD-RELATED"/>
    <property type="match status" value="1"/>
</dbReference>
<evidence type="ECO:0000313" key="9">
    <source>
        <dbReference type="Proteomes" id="UP000279994"/>
    </source>
</evidence>
<gene>
    <name evidence="8" type="ORF">EFL26_23465</name>
</gene>
<sequence length="1108" mass="118451">MSGVQFRVLGRVAVTAGGDDVRIPGRRERAVLATLLAARRTVVSVDRLIEDVWGDGASASAAGSLQVAVSRLRSLIEPGRAPRQEPKVLVSSGAGYALLAPPDDVDAERFALLVDEAHAALDSGEPERTLRLCQEAGELWSGAPFADVIDSDLVTAERSRLEDLRLTSLELGAEALLALGRHALATGELEGLVAAHPFRERLWGLHALALYRSGRQADALDVLRRARRVLADELGVDPSPALRELEAGLLAQDGSLEGPSGRASAPARRDGAPARRQDAVIGRRSALTALDSALEDVFAGVSGRVVLVSGEPGIGKTRVVTQLARTAEERGARVLWGRCHEADVSPAYWPWVPVVRELAGTRPGDAVRALLSPAEPSMSSDASSAALRTYDAVTRLVAHAARESPVVVVLEDVHWADAASLQLLAYAAEALADAPVLLVATSRLVADPPESLRACFAALARQSATRVALAGLVAAEVQALVGQLTGVSTDEELASVLTERTDGNPFFVIELVRLLAAEERLHAAGARAIEVPDGVGDVLRLRLARLDDDVRQLLCIAAVAGRTFDLDLLVQASGRPVEDVLDLLDAAVASHTVEENASAGSYRFVHALVRETLYGSLSVARRGLLHARLAELLEPRLAADPDLVAEVAHHFVLGAALRPALVEPAVRHSMRAARVAEARGALDQALVHWEEALDAESREQSAPRRRYDVLLGLGRARHRRGDVAGSRTALTEAVELGRSLGDPALMAEAATSFRGAGVWHWREFGTSDPTMVAVLEECLAALPLGPLRARVQVSLAMELNYEWRCLEAGAVGAGAVDAVRPLDDHELFADVIVMRTLQLWGKPGAAGVRIELAEEALTRPLSLEQELYVRFGSAAARVQLGDTSSAVAQMNRCVELTRRLRHSGADVPIAWWLFYRAVDAGDVAAAEVLLQDALRRHRQSSTVAISDMEPMARLRLAGPGAEVSDACVEQARVHANPAFRAFVAHALAESGRADEGVDLLGGPVPDGAWDYASVVGDCLRVDALATAGRRDQLEPALLRIIDWGEEFAIYGSTDCIGSLHYFIGRGLEALGDADAARTRYALARDRNRAAGITPWQERAERRLAALVR</sequence>
<dbReference type="AlphaFoldDB" id="A0A3N0GF71"/>
<reference evidence="8 9" key="1">
    <citation type="submission" date="2018-11" db="EMBL/GenBank/DDBJ databases">
        <authorList>
            <person name="Li F."/>
        </authorList>
    </citation>
    <scope>NUCLEOTIDE SEQUENCE [LARGE SCALE GENOMIC DNA]</scope>
    <source>
        <strain evidence="8 9">Gsoil 818</strain>
    </source>
</reference>
<dbReference type="GO" id="GO:0000160">
    <property type="term" value="P:phosphorelay signal transduction system"/>
    <property type="evidence" value="ECO:0007669"/>
    <property type="project" value="InterPro"/>
</dbReference>
<organism evidence="8 9">
    <name type="scientific">Nocardioides pocheonensis</name>
    <dbReference type="NCBI Taxonomy" id="661485"/>
    <lineage>
        <taxon>Bacteria</taxon>
        <taxon>Bacillati</taxon>
        <taxon>Actinomycetota</taxon>
        <taxon>Actinomycetes</taxon>
        <taxon>Propionibacteriales</taxon>
        <taxon>Nocardioidaceae</taxon>
        <taxon>Nocardioides</taxon>
    </lineage>
</organism>
<evidence type="ECO:0000256" key="3">
    <source>
        <dbReference type="ARBA" id="ARBA00023125"/>
    </source>
</evidence>
<dbReference type="CDD" id="cd15831">
    <property type="entry name" value="BTAD"/>
    <property type="match status" value="1"/>
</dbReference>
<keyword evidence="9" id="KW-1185">Reference proteome</keyword>
<dbReference type="SMART" id="SM01043">
    <property type="entry name" value="BTAD"/>
    <property type="match status" value="1"/>
</dbReference>